<dbReference type="RefSeq" id="XP_043036969.1">
    <property type="nucleotide sequence ID" value="XM_043177529.1"/>
</dbReference>
<proteinExistence type="predicted"/>
<dbReference type="Proteomes" id="UP000812287">
    <property type="component" value="Unassembled WGS sequence"/>
</dbReference>
<keyword evidence="2" id="KW-1185">Reference proteome</keyword>
<sequence>MVVLQNAGNDSMQLPSKGGHIPCRLADSVYSSRAAGGVNYFLCDFGNDLAVSIDIPSQPVVTCIVFVSFHLAVSPNACMYILAQPVAPCIFCFIWMFSKMPSCISLRSLLRHVWYRSALRTVSTVHGLLVETVKCLSAMLCNDLDIQTLVRFVLELSLVLCFLEGPVSVSLSGC</sequence>
<dbReference type="OrthoDB" id="3068819at2759"/>
<comment type="caution">
    <text evidence="1">The sequence shown here is derived from an EMBL/GenBank/DDBJ whole genome shotgun (WGS) entry which is preliminary data.</text>
</comment>
<name>A0A9P7VMJ5_9AGAR</name>
<evidence type="ECO:0000313" key="1">
    <source>
        <dbReference type="EMBL" id="KAG7443469.1"/>
    </source>
</evidence>
<dbReference type="GeneID" id="66099816"/>
<protein>
    <submittedName>
        <fullName evidence="1">Uncharacterized protein</fullName>
    </submittedName>
</protein>
<evidence type="ECO:0000313" key="2">
    <source>
        <dbReference type="Proteomes" id="UP000812287"/>
    </source>
</evidence>
<dbReference type="EMBL" id="MU250545">
    <property type="protein sequence ID" value="KAG7443469.1"/>
    <property type="molecule type" value="Genomic_DNA"/>
</dbReference>
<gene>
    <name evidence="1" type="ORF">BT62DRAFT_1009280</name>
</gene>
<reference evidence="1" key="1">
    <citation type="submission" date="2020-11" db="EMBL/GenBank/DDBJ databases">
        <title>Adaptations for nitrogen fixation in a non-lichenized fungal sporocarp promotes dispersal by wood-feeding termites.</title>
        <authorList>
            <consortium name="DOE Joint Genome Institute"/>
            <person name="Koch R.A."/>
            <person name="Yoon G."/>
            <person name="Arayal U."/>
            <person name="Lail K."/>
            <person name="Amirebrahimi M."/>
            <person name="Labutti K."/>
            <person name="Lipzen A."/>
            <person name="Riley R."/>
            <person name="Barry K."/>
            <person name="Henrissat B."/>
            <person name="Grigoriev I.V."/>
            <person name="Herr J.R."/>
            <person name="Aime M.C."/>
        </authorList>
    </citation>
    <scope>NUCLEOTIDE SEQUENCE</scope>
    <source>
        <strain evidence="1">MCA 3950</strain>
    </source>
</reference>
<dbReference type="AlphaFoldDB" id="A0A9P7VMJ5"/>
<organism evidence="1 2">
    <name type="scientific">Guyanagaster necrorhizus</name>
    <dbReference type="NCBI Taxonomy" id="856835"/>
    <lineage>
        <taxon>Eukaryota</taxon>
        <taxon>Fungi</taxon>
        <taxon>Dikarya</taxon>
        <taxon>Basidiomycota</taxon>
        <taxon>Agaricomycotina</taxon>
        <taxon>Agaricomycetes</taxon>
        <taxon>Agaricomycetidae</taxon>
        <taxon>Agaricales</taxon>
        <taxon>Marasmiineae</taxon>
        <taxon>Physalacriaceae</taxon>
        <taxon>Guyanagaster</taxon>
    </lineage>
</organism>
<accession>A0A9P7VMJ5</accession>